<protein>
    <recommendedName>
        <fullName evidence="5">MYND-type domain-containing protein</fullName>
    </recommendedName>
</protein>
<evidence type="ECO:0000256" key="1">
    <source>
        <dbReference type="ARBA" id="ARBA00022723"/>
    </source>
</evidence>
<proteinExistence type="predicted"/>
<dbReference type="GO" id="GO:0008270">
    <property type="term" value="F:zinc ion binding"/>
    <property type="evidence" value="ECO:0007669"/>
    <property type="project" value="UniProtKB-KW"/>
</dbReference>
<evidence type="ECO:0000256" key="4">
    <source>
        <dbReference type="PROSITE-ProRule" id="PRU00134"/>
    </source>
</evidence>
<dbReference type="AlphaFoldDB" id="A0AA39NFN5"/>
<gene>
    <name evidence="6" type="ORF">EV420DRAFT_1063403</name>
</gene>
<dbReference type="Pfam" id="PF01753">
    <property type="entry name" value="zf-MYND"/>
    <property type="match status" value="1"/>
</dbReference>
<evidence type="ECO:0000313" key="6">
    <source>
        <dbReference type="EMBL" id="KAK0464782.1"/>
    </source>
</evidence>
<keyword evidence="7" id="KW-1185">Reference proteome</keyword>
<evidence type="ECO:0000313" key="7">
    <source>
        <dbReference type="Proteomes" id="UP001175211"/>
    </source>
</evidence>
<dbReference type="EMBL" id="JAUEPS010000006">
    <property type="protein sequence ID" value="KAK0464782.1"/>
    <property type="molecule type" value="Genomic_DNA"/>
</dbReference>
<sequence length="271" mass="31635">MQVATLPHIATTCIMPSHYFIYNKHIINNLESKPERVCHFLQCPRKEKGYEGKKMRMCGKCQYIRYCSEACQKSDWRRHREYCREKLRFIDGSAWVEERRWIFEWATLEALRIHTTDDLLHSFLQLDVMYGDLTRLGGRPEQTIFLSKASVTPFSEAPWLTNMEVDFKEAQEIRDNGGTGRAFAFVCFRWERDGRMMAFPLRIDLTALPTPGYQHICAWKPILYGVVREQISMDELAQDILQAGSTTSSMNLNDMDFEDIIDDMGMLSMDA</sequence>
<keyword evidence="3" id="KW-0862">Zinc</keyword>
<dbReference type="GeneID" id="85349138"/>
<dbReference type="SUPFAM" id="SSF144232">
    <property type="entry name" value="HIT/MYND zinc finger-like"/>
    <property type="match status" value="1"/>
</dbReference>
<dbReference type="Proteomes" id="UP001175211">
    <property type="component" value="Unassembled WGS sequence"/>
</dbReference>
<dbReference type="Gene3D" id="6.10.140.2220">
    <property type="match status" value="1"/>
</dbReference>
<keyword evidence="1" id="KW-0479">Metal-binding</keyword>
<keyword evidence="2 4" id="KW-0863">Zinc-finger</keyword>
<name>A0AA39NFN5_ARMTA</name>
<feature type="domain" description="MYND-type" evidence="5">
    <location>
        <begin position="40"/>
        <end position="83"/>
    </location>
</feature>
<reference evidence="6" key="1">
    <citation type="submission" date="2023-06" db="EMBL/GenBank/DDBJ databases">
        <authorList>
            <consortium name="Lawrence Berkeley National Laboratory"/>
            <person name="Ahrendt S."/>
            <person name="Sahu N."/>
            <person name="Indic B."/>
            <person name="Wong-Bajracharya J."/>
            <person name="Merenyi Z."/>
            <person name="Ke H.-M."/>
            <person name="Monk M."/>
            <person name="Kocsube S."/>
            <person name="Drula E."/>
            <person name="Lipzen A."/>
            <person name="Balint B."/>
            <person name="Henrissat B."/>
            <person name="Andreopoulos B."/>
            <person name="Martin F.M."/>
            <person name="Harder C.B."/>
            <person name="Rigling D."/>
            <person name="Ford K.L."/>
            <person name="Foster G.D."/>
            <person name="Pangilinan J."/>
            <person name="Papanicolaou A."/>
            <person name="Barry K."/>
            <person name="LaButti K."/>
            <person name="Viragh M."/>
            <person name="Koriabine M."/>
            <person name="Yan M."/>
            <person name="Riley R."/>
            <person name="Champramary S."/>
            <person name="Plett K.L."/>
            <person name="Tsai I.J."/>
            <person name="Slot J."/>
            <person name="Sipos G."/>
            <person name="Plett J."/>
            <person name="Nagy L.G."/>
            <person name="Grigoriev I.V."/>
        </authorList>
    </citation>
    <scope>NUCLEOTIDE SEQUENCE</scope>
    <source>
        <strain evidence="6">CCBAS 213</strain>
    </source>
</reference>
<dbReference type="InterPro" id="IPR002893">
    <property type="entry name" value="Znf_MYND"/>
</dbReference>
<dbReference type="RefSeq" id="XP_060335903.1">
    <property type="nucleotide sequence ID" value="XM_060465590.1"/>
</dbReference>
<organism evidence="6 7">
    <name type="scientific">Armillaria tabescens</name>
    <name type="common">Ringless honey mushroom</name>
    <name type="synonym">Agaricus tabescens</name>
    <dbReference type="NCBI Taxonomy" id="1929756"/>
    <lineage>
        <taxon>Eukaryota</taxon>
        <taxon>Fungi</taxon>
        <taxon>Dikarya</taxon>
        <taxon>Basidiomycota</taxon>
        <taxon>Agaricomycotina</taxon>
        <taxon>Agaricomycetes</taxon>
        <taxon>Agaricomycetidae</taxon>
        <taxon>Agaricales</taxon>
        <taxon>Marasmiineae</taxon>
        <taxon>Physalacriaceae</taxon>
        <taxon>Desarmillaria</taxon>
    </lineage>
</organism>
<dbReference type="PROSITE" id="PS50865">
    <property type="entry name" value="ZF_MYND_2"/>
    <property type="match status" value="1"/>
</dbReference>
<evidence type="ECO:0000259" key="5">
    <source>
        <dbReference type="PROSITE" id="PS50865"/>
    </source>
</evidence>
<accession>A0AA39NFN5</accession>
<evidence type="ECO:0000256" key="2">
    <source>
        <dbReference type="ARBA" id="ARBA00022771"/>
    </source>
</evidence>
<evidence type="ECO:0000256" key="3">
    <source>
        <dbReference type="ARBA" id="ARBA00022833"/>
    </source>
</evidence>
<comment type="caution">
    <text evidence="6">The sequence shown here is derived from an EMBL/GenBank/DDBJ whole genome shotgun (WGS) entry which is preliminary data.</text>
</comment>